<evidence type="ECO:0000313" key="1">
    <source>
        <dbReference type="EMBL" id="KKT89809.1"/>
    </source>
</evidence>
<dbReference type="Proteomes" id="UP000034368">
    <property type="component" value="Unassembled WGS sequence"/>
</dbReference>
<dbReference type="EMBL" id="LCKD01000013">
    <property type="protein sequence ID" value="KKT89809.1"/>
    <property type="molecule type" value="Genomic_DNA"/>
</dbReference>
<name>A0A0G1P0B8_9BACT</name>
<gene>
    <name evidence="1" type="ORF">UW90_C0013G0004</name>
</gene>
<sequence>MVSLKLHSPPCLVSVPYKNLENMDNFFDDAGFKCVARGNSLGHLVLPQRAGEFTSHIVQPLNPEKRVLKIFRP</sequence>
<evidence type="ECO:0000313" key="2">
    <source>
        <dbReference type="Proteomes" id="UP000034368"/>
    </source>
</evidence>
<reference evidence="1 2" key="1">
    <citation type="journal article" date="2015" name="Nature">
        <title>rRNA introns, odd ribosomes, and small enigmatic genomes across a large radiation of phyla.</title>
        <authorList>
            <person name="Brown C.T."/>
            <person name="Hug L.A."/>
            <person name="Thomas B.C."/>
            <person name="Sharon I."/>
            <person name="Castelle C.J."/>
            <person name="Singh A."/>
            <person name="Wilkins M.J."/>
            <person name="Williams K.H."/>
            <person name="Banfield J.F."/>
        </authorList>
    </citation>
    <scope>NUCLEOTIDE SEQUENCE [LARGE SCALE GENOMIC DNA]</scope>
</reference>
<protein>
    <submittedName>
        <fullName evidence="1">Uncharacterized protein</fullName>
    </submittedName>
</protein>
<accession>A0A0G1P0B8</accession>
<dbReference type="AlphaFoldDB" id="A0A0G1P0B8"/>
<proteinExistence type="predicted"/>
<organism evidence="1 2">
    <name type="scientific">Candidatus Yanofskybacteria bacterium GW2011_GWB1_45_11</name>
    <dbReference type="NCBI Taxonomy" id="1619026"/>
    <lineage>
        <taxon>Bacteria</taxon>
        <taxon>Candidatus Yanofskyibacteriota</taxon>
    </lineage>
</organism>
<comment type="caution">
    <text evidence="1">The sequence shown here is derived from an EMBL/GenBank/DDBJ whole genome shotgun (WGS) entry which is preliminary data.</text>
</comment>